<keyword evidence="1" id="KW-1133">Transmembrane helix</keyword>
<reference evidence="2" key="1">
    <citation type="submission" date="2020-04" db="EMBL/GenBank/DDBJ databases">
        <authorList>
            <person name="Chiriac C."/>
            <person name="Salcher M."/>
            <person name="Ghai R."/>
            <person name="Kavagutti S V."/>
        </authorList>
    </citation>
    <scope>NUCLEOTIDE SEQUENCE</scope>
</reference>
<proteinExistence type="predicted"/>
<gene>
    <name evidence="2" type="ORF">UFOVP698_8</name>
</gene>
<feature type="transmembrane region" description="Helical" evidence="1">
    <location>
        <begin position="6"/>
        <end position="25"/>
    </location>
</feature>
<name>A0A6J5NN27_9CAUD</name>
<accession>A0A6J5NN27</accession>
<dbReference type="EMBL" id="LR796678">
    <property type="protein sequence ID" value="CAB4158388.1"/>
    <property type="molecule type" value="Genomic_DNA"/>
</dbReference>
<evidence type="ECO:0000256" key="1">
    <source>
        <dbReference type="SAM" id="Phobius"/>
    </source>
</evidence>
<keyword evidence="1" id="KW-0472">Membrane</keyword>
<organism evidence="2">
    <name type="scientific">uncultured Caudovirales phage</name>
    <dbReference type="NCBI Taxonomy" id="2100421"/>
    <lineage>
        <taxon>Viruses</taxon>
        <taxon>Duplodnaviria</taxon>
        <taxon>Heunggongvirae</taxon>
        <taxon>Uroviricota</taxon>
        <taxon>Caudoviricetes</taxon>
        <taxon>Peduoviridae</taxon>
        <taxon>Maltschvirus</taxon>
        <taxon>Maltschvirus maltsch</taxon>
    </lineage>
</organism>
<keyword evidence="1" id="KW-0812">Transmembrane</keyword>
<evidence type="ECO:0000313" key="2">
    <source>
        <dbReference type="EMBL" id="CAB4158388.1"/>
    </source>
</evidence>
<sequence>MFEFIAGCIGGFVAATIAITVGMVLKERRWEP</sequence>
<protein>
    <submittedName>
        <fullName evidence="2">Uncharacterized protein</fullName>
    </submittedName>
</protein>